<keyword evidence="1" id="KW-0328">Glycosyltransferase</keyword>
<dbReference type="CDD" id="cd04194">
    <property type="entry name" value="GT8_A4GalT_like"/>
    <property type="match status" value="1"/>
</dbReference>
<proteinExistence type="predicted"/>
<dbReference type="GO" id="GO:0016757">
    <property type="term" value="F:glycosyltransferase activity"/>
    <property type="evidence" value="ECO:0007669"/>
    <property type="project" value="UniProtKB-KW"/>
</dbReference>
<dbReference type="RefSeq" id="WP_048692841.1">
    <property type="nucleotide sequence ID" value="NZ_BQNN01000001.1"/>
</dbReference>
<gene>
    <name evidence="4" type="primary">gspA</name>
    <name evidence="4" type="ORF">ERS852511_04474</name>
    <name evidence="5" type="ORF">KQP74_18520</name>
</gene>
<evidence type="ECO:0000256" key="3">
    <source>
        <dbReference type="ARBA" id="ARBA00022723"/>
    </source>
</evidence>
<reference evidence="4 6" key="1">
    <citation type="submission" date="2015-09" db="EMBL/GenBank/DDBJ databases">
        <authorList>
            <consortium name="Pathogen Informatics"/>
        </authorList>
    </citation>
    <scope>NUCLEOTIDE SEQUENCE [LARGE SCALE GENOMIC DNA]</scope>
    <source>
        <strain evidence="4 6">2789STDY5834899</strain>
    </source>
</reference>
<dbReference type="EMBL" id="CZAP01000025">
    <property type="protein sequence ID" value="CUQ13910.1"/>
    <property type="molecule type" value="Genomic_DNA"/>
</dbReference>
<dbReference type="InterPro" id="IPR050748">
    <property type="entry name" value="Glycosyltrans_8_dom-fam"/>
</dbReference>
<evidence type="ECO:0000256" key="2">
    <source>
        <dbReference type="ARBA" id="ARBA00022679"/>
    </source>
</evidence>
<dbReference type="InterPro" id="IPR002495">
    <property type="entry name" value="Glyco_trans_8"/>
</dbReference>
<dbReference type="Pfam" id="PF01501">
    <property type="entry name" value="Glyco_transf_8"/>
    <property type="match status" value="1"/>
</dbReference>
<dbReference type="PANTHER" id="PTHR13778:SF47">
    <property type="entry name" value="LIPOPOLYSACCHARIDE 1,3-GALACTOSYLTRANSFERASE"/>
    <property type="match status" value="1"/>
</dbReference>
<protein>
    <submittedName>
        <fullName evidence="5">Glycosyltransferase family 8 protein</fullName>
    </submittedName>
    <submittedName>
        <fullName evidence="4">Stress protein</fullName>
    </submittedName>
</protein>
<name>A0A174U2Q1_BACT4</name>
<reference evidence="5" key="2">
    <citation type="submission" date="2021-06" db="EMBL/GenBank/DDBJ databases">
        <title>Interrogation of the integrated mobile genetic elements in gut-associated Bacteroides with a consensus prediction approach.</title>
        <authorList>
            <person name="Campbell D.E."/>
            <person name="Leigh J.R."/>
            <person name="Kim T."/>
            <person name="England W."/>
            <person name="Whitaker R.J."/>
            <person name="Degnan P.H."/>
        </authorList>
    </citation>
    <scope>NUCLEOTIDE SEQUENCE</scope>
    <source>
        <strain evidence="5">VPI-3443</strain>
    </source>
</reference>
<dbReference type="InterPro" id="IPR029044">
    <property type="entry name" value="Nucleotide-diphossugar_trans"/>
</dbReference>
<dbReference type="Gene3D" id="3.90.550.10">
    <property type="entry name" value="Spore Coat Polysaccharide Biosynthesis Protein SpsA, Chain A"/>
    <property type="match status" value="1"/>
</dbReference>
<dbReference type="EMBL" id="CP083685">
    <property type="protein sequence ID" value="UYU89921.1"/>
    <property type="molecule type" value="Genomic_DNA"/>
</dbReference>
<dbReference type="SUPFAM" id="SSF53448">
    <property type="entry name" value="Nucleotide-diphospho-sugar transferases"/>
    <property type="match status" value="1"/>
</dbReference>
<evidence type="ECO:0000313" key="4">
    <source>
        <dbReference type="EMBL" id="CUQ13910.1"/>
    </source>
</evidence>
<dbReference type="Proteomes" id="UP000095576">
    <property type="component" value="Unassembled WGS sequence"/>
</dbReference>
<dbReference type="Proteomes" id="UP001162960">
    <property type="component" value="Chromosome"/>
</dbReference>
<keyword evidence="2" id="KW-0808">Transferase</keyword>
<organism evidence="4 6">
    <name type="scientific">Bacteroides thetaiotaomicron</name>
    <dbReference type="NCBI Taxonomy" id="818"/>
    <lineage>
        <taxon>Bacteria</taxon>
        <taxon>Pseudomonadati</taxon>
        <taxon>Bacteroidota</taxon>
        <taxon>Bacteroidia</taxon>
        <taxon>Bacteroidales</taxon>
        <taxon>Bacteroidaceae</taxon>
        <taxon>Bacteroides</taxon>
    </lineage>
</organism>
<keyword evidence="3" id="KW-0479">Metal-binding</keyword>
<evidence type="ECO:0000313" key="6">
    <source>
        <dbReference type="Proteomes" id="UP000095576"/>
    </source>
</evidence>
<evidence type="ECO:0000256" key="1">
    <source>
        <dbReference type="ARBA" id="ARBA00022676"/>
    </source>
</evidence>
<evidence type="ECO:0000313" key="5">
    <source>
        <dbReference type="EMBL" id="UYU89921.1"/>
    </source>
</evidence>
<sequence length="321" mass="37727">MNHIIVEDKLRDTNPVPVVIAFTPNYFIPASTCLYSIFASLDTEEQMHVICLLSEELPDRLKQKIQLIGGERAQYSFINLQGRLQNIYIDAKYTEAASYRLLLPDLLPEYDKVMYIDCDIIVRNNLVKLYRSVDLGNHYLAAVFEAPMDFQLGHLKAIGCHPDEYVNSGFLIMNLELMRRDNMVEKFIDASKADYLEFPDQDVLNQLCKKRILGLPPFYNSIRTFYLPQYKQYFLKKYTEQDWVDVHRHGTVHYTGAKPWNCLTVEFQLWWQCYELLPEEIKKEWKVNSKVHFLSGLYRTSVGAFIINAVQTLYRKLKYKC</sequence>
<dbReference type="AlphaFoldDB" id="A0A174U2Q1"/>
<dbReference type="PANTHER" id="PTHR13778">
    <property type="entry name" value="GLYCOSYLTRANSFERASE 8 DOMAIN-CONTAINING PROTEIN"/>
    <property type="match status" value="1"/>
</dbReference>
<accession>A0A174U2Q1</accession>
<dbReference type="GO" id="GO:0046872">
    <property type="term" value="F:metal ion binding"/>
    <property type="evidence" value="ECO:0007669"/>
    <property type="project" value="UniProtKB-KW"/>
</dbReference>